<name>B0TDV9_HELMI</name>
<feature type="binding site" evidence="1">
    <location>
        <position position="71"/>
    </location>
    <ligand>
        <name>Mg(2+)</name>
        <dbReference type="ChEBI" id="CHEBI:18420"/>
        <label>1</label>
    </ligand>
</feature>
<feature type="binding site" evidence="1">
    <location>
        <begin position="148"/>
        <end position="149"/>
    </location>
    <ligand>
        <name>ATP</name>
        <dbReference type="ChEBI" id="CHEBI:30616"/>
    </ligand>
</feature>
<dbReference type="CDD" id="cd02194">
    <property type="entry name" value="ThiL"/>
    <property type="match status" value="1"/>
</dbReference>
<sequence length="373" mass="39230">MDVKRQAGTPLASIGEFGLIGRLARAWQGAASQGERGGLSPVIPSQGLRLGIGDDAAVIDVPGGKPLLVTTDMLVEGVHFLWSPIRRRLLGRKALAVNISDIAAMGGIPAWAFLSIGVPASAKVEEVEGLYAGMGEMAAQFGVELAGGDTVRSDKWVINVTLLGLAVKAPIGRSGGRPGDLILVTGTVGDAAAGLHLLLMETKMSQAEKMDAQMREAPIGEADRQALLLRHLDPIPRVAEARALVDYGGVTAMMDVSDGVSSEVHHLCRNSGCGARIDLANLPISPAVRRLARREGREVFAWALSGGEDYELIFTAPEERVPGLIDHVRRETGTGVTVIGRLTDGTAGVMAVYPDEMGGDAVPLAAKGYNHFR</sequence>
<keyword evidence="1" id="KW-0808">Transferase</keyword>
<evidence type="ECO:0000256" key="1">
    <source>
        <dbReference type="HAMAP-Rule" id="MF_02128"/>
    </source>
</evidence>
<feature type="binding site" evidence="1">
    <location>
        <position position="101"/>
    </location>
    <ligand>
        <name>Mg(2+)</name>
        <dbReference type="ChEBI" id="CHEBI:18420"/>
        <label>2</label>
    </ligand>
</feature>
<dbReference type="InterPro" id="IPR016188">
    <property type="entry name" value="PurM-like_N"/>
</dbReference>
<accession>B0TDV9</accession>
<feature type="binding site" evidence="1">
    <location>
        <position position="79"/>
    </location>
    <ligand>
        <name>substrate</name>
    </ligand>
</feature>
<comment type="function">
    <text evidence="1">Catalyzes the ATP-dependent phosphorylation of thiamine-monophosphate (TMP) to form thiamine-pyrophosphate (TPP), the active form of vitamin B1.</text>
</comment>
<protein>
    <recommendedName>
        <fullName evidence="1">Thiamine-monophosphate kinase</fullName>
        <shortName evidence="1">TMP kinase</shortName>
        <shortName evidence="1">Thiamine-phosphate kinase</shortName>
        <ecNumber evidence="1">2.7.4.16</ecNumber>
    </recommendedName>
</protein>
<feature type="binding site" evidence="1">
    <location>
        <position position="369"/>
    </location>
    <ligand>
        <name>substrate</name>
    </ligand>
</feature>
<evidence type="ECO:0000313" key="5">
    <source>
        <dbReference type="Proteomes" id="UP000008550"/>
    </source>
</evidence>
<dbReference type="PANTHER" id="PTHR30270:SF0">
    <property type="entry name" value="THIAMINE-MONOPHOSPHATE KINASE"/>
    <property type="match status" value="1"/>
</dbReference>
<feature type="binding site" evidence="1">
    <location>
        <position position="149"/>
    </location>
    <ligand>
        <name>Mg(2+)</name>
        <dbReference type="ChEBI" id="CHEBI:18420"/>
        <label>1</label>
    </ligand>
</feature>
<proteinExistence type="inferred from homology"/>
<dbReference type="SUPFAM" id="SSF56042">
    <property type="entry name" value="PurM C-terminal domain-like"/>
    <property type="match status" value="1"/>
</dbReference>
<dbReference type="KEGG" id="hmo:HM1_0203"/>
<dbReference type="AlphaFoldDB" id="B0TDV9"/>
<feature type="binding site" evidence="1">
    <location>
        <position position="258"/>
    </location>
    <ligand>
        <name>Mg(2+)</name>
        <dbReference type="ChEBI" id="CHEBI:18420"/>
        <label>5</label>
    </ligand>
</feature>
<dbReference type="NCBIfam" id="TIGR01379">
    <property type="entry name" value="thiL"/>
    <property type="match status" value="1"/>
</dbReference>
<dbReference type="EMBL" id="CP000930">
    <property type="protein sequence ID" value="ABZ82822.1"/>
    <property type="molecule type" value="Genomic_DNA"/>
</dbReference>
<dbReference type="InterPro" id="IPR036921">
    <property type="entry name" value="PurM-like_N_sf"/>
</dbReference>
<dbReference type="eggNOG" id="COG0611">
    <property type="taxonomic scope" value="Bacteria"/>
</dbReference>
<dbReference type="HAMAP" id="MF_02128">
    <property type="entry name" value="TMP_kinase"/>
    <property type="match status" value="1"/>
</dbReference>
<evidence type="ECO:0000259" key="3">
    <source>
        <dbReference type="Pfam" id="PF02769"/>
    </source>
</evidence>
<feature type="binding site" evidence="1">
    <location>
        <position position="257"/>
    </location>
    <ligand>
        <name>ATP</name>
        <dbReference type="ChEBI" id="CHEBI:30616"/>
    </ligand>
</feature>
<feature type="binding site" evidence="1">
    <location>
        <position position="55"/>
    </location>
    <ligand>
        <name>Mg(2+)</name>
        <dbReference type="ChEBI" id="CHEBI:18420"/>
        <label>3</label>
    </ligand>
</feature>
<dbReference type="InterPro" id="IPR010918">
    <property type="entry name" value="PurM-like_C_dom"/>
</dbReference>
<dbReference type="UniPathway" id="UPA00060">
    <property type="reaction ID" value="UER00142"/>
</dbReference>
<keyword evidence="1" id="KW-0784">Thiamine biosynthesis</keyword>
<dbReference type="GO" id="GO:0005524">
    <property type="term" value="F:ATP binding"/>
    <property type="evidence" value="ECO:0007669"/>
    <property type="project" value="UniProtKB-UniRule"/>
</dbReference>
<dbReference type="HOGENOM" id="CLU_046964_1_1_9"/>
<feature type="binding site" evidence="1">
    <location>
        <position position="173"/>
    </location>
    <ligand>
        <name>ATP</name>
        <dbReference type="ChEBI" id="CHEBI:30616"/>
    </ligand>
</feature>
<dbReference type="Pfam" id="PF00586">
    <property type="entry name" value="AIRS"/>
    <property type="match status" value="1"/>
</dbReference>
<dbReference type="GO" id="GO:0009228">
    <property type="term" value="P:thiamine biosynthetic process"/>
    <property type="evidence" value="ECO:0007669"/>
    <property type="project" value="UniProtKB-KW"/>
</dbReference>
<feature type="domain" description="PurM-like N-terminal" evidence="2">
    <location>
        <begin position="53"/>
        <end position="165"/>
    </location>
</feature>
<comment type="similarity">
    <text evidence="1">Belongs to the thiamine-monophosphate kinase family.</text>
</comment>
<dbReference type="Gene3D" id="3.30.1330.10">
    <property type="entry name" value="PurM-like, N-terminal domain"/>
    <property type="match status" value="1"/>
</dbReference>
<keyword evidence="1 4" id="KW-0418">Kinase</keyword>
<keyword evidence="1" id="KW-0067">ATP-binding</keyword>
<dbReference type="InterPro" id="IPR036676">
    <property type="entry name" value="PurM-like_C_sf"/>
</dbReference>
<dbReference type="RefSeq" id="WP_012281729.1">
    <property type="nucleotide sequence ID" value="NC_010337.2"/>
</dbReference>
<feature type="binding site" evidence="1">
    <location>
        <position position="72"/>
    </location>
    <ligand>
        <name>Mg(2+)</name>
        <dbReference type="ChEBI" id="CHEBI:18420"/>
        <label>1</label>
    </ligand>
</feature>
<dbReference type="STRING" id="498761.HM1_0203"/>
<feature type="binding site" evidence="1">
    <location>
        <position position="72"/>
    </location>
    <ligand>
        <name>Mg(2+)</name>
        <dbReference type="ChEBI" id="CHEBI:18420"/>
        <label>2</label>
    </ligand>
</feature>
<comment type="miscellaneous">
    <text evidence="1">Reaction mechanism of ThiL seems to utilize a direct, inline transfer of the gamma-phosphate of ATP to TMP rather than a phosphorylated enzyme intermediate.</text>
</comment>
<evidence type="ECO:0000313" key="4">
    <source>
        <dbReference type="EMBL" id="ABZ82822.1"/>
    </source>
</evidence>
<dbReference type="PANTHER" id="PTHR30270">
    <property type="entry name" value="THIAMINE-MONOPHOSPHATE KINASE"/>
    <property type="match status" value="1"/>
</dbReference>
<dbReference type="Gene3D" id="3.90.650.10">
    <property type="entry name" value="PurM-like C-terminal domain"/>
    <property type="match status" value="1"/>
</dbReference>
<reference evidence="4 5" key="1">
    <citation type="journal article" date="2008" name="J. Bacteriol.">
        <title>The genome of Heliobacterium modesticaldum, a phototrophic representative of the Firmicutes containing the simplest photosynthetic apparatus.</title>
        <authorList>
            <person name="Sattley W.M."/>
            <person name="Madigan M.T."/>
            <person name="Swingley W.D."/>
            <person name="Cheung P.C."/>
            <person name="Clocksin K.M."/>
            <person name="Conrad A.L."/>
            <person name="Dejesa L.C."/>
            <person name="Honchak B.M."/>
            <person name="Jung D.O."/>
            <person name="Karbach L.E."/>
            <person name="Kurdoglu A."/>
            <person name="Lahiri S."/>
            <person name="Mastrian S.D."/>
            <person name="Page L.E."/>
            <person name="Taylor H.L."/>
            <person name="Wang Z.T."/>
            <person name="Raymond J."/>
            <person name="Chen M."/>
            <person name="Blankenship R.E."/>
            <person name="Touchman J.W."/>
        </authorList>
    </citation>
    <scope>NUCLEOTIDE SEQUENCE [LARGE SCALE GENOMIC DNA]</scope>
    <source>
        <strain evidence="5">ATCC 51547 / Ice1</strain>
    </source>
</reference>
<dbReference type="GO" id="GO:0000287">
    <property type="term" value="F:magnesium ion binding"/>
    <property type="evidence" value="ECO:0007669"/>
    <property type="project" value="UniProtKB-UniRule"/>
</dbReference>
<dbReference type="Pfam" id="PF02769">
    <property type="entry name" value="AIRS_C"/>
    <property type="match status" value="1"/>
</dbReference>
<dbReference type="EC" id="2.7.4.16" evidence="1"/>
<keyword evidence="1" id="KW-0479">Metal-binding</keyword>
<comment type="catalytic activity">
    <reaction evidence="1">
        <text>thiamine phosphate + ATP = thiamine diphosphate + ADP</text>
        <dbReference type="Rhea" id="RHEA:15913"/>
        <dbReference type="ChEBI" id="CHEBI:30616"/>
        <dbReference type="ChEBI" id="CHEBI:37575"/>
        <dbReference type="ChEBI" id="CHEBI:58937"/>
        <dbReference type="ChEBI" id="CHEBI:456216"/>
        <dbReference type="EC" id="2.7.4.16"/>
    </reaction>
</comment>
<keyword evidence="5" id="KW-1185">Reference proteome</keyword>
<feature type="binding site" evidence="1">
    <location>
        <position position="70"/>
    </location>
    <ligand>
        <name>Mg(2+)</name>
        <dbReference type="ChEBI" id="CHEBI:18420"/>
        <label>4</label>
    </ligand>
</feature>
<feature type="domain" description="PurM-like C-terminal" evidence="3">
    <location>
        <begin position="177"/>
        <end position="348"/>
    </location>
</feature>
<comment type="pathway">
    <text evidence="1">Cofactor biosynthesis; thiamine diphosphate biosynthesis; thiamine diphosphate from thiamine phosphate: step 1/1.</text>
</comment>
<organism evidence="4 5">
    <name type="scientific">Heliobacterium modesticaldum (strain ATCC 51547 / Ice1)</name>
    <dbReference type="NCBI Taxonomy" id="498761"/>
    <lineage>
        <taxon>Bacteria</taxon>
        <taxon>Bacillati</taxon>
        <taxon>Bacillota</taxon>
        <taxon>Clostridia</taxon>
        <taxon>Eubacteriales</taxon>
        <taxon>Heliobacteriaceae</taxon>
        <taxon>Heliomicrobium</taxon>
    </lineage>
</organism>
<feature type="binding site" evidence="1">
    <location>
        <position position="255"/>
    </location>
    <ligand>
        <name>Mg(2+)</name>
        <dbReference type="ChEBI" id="CHEBI:18420"/>
        <label>3</label>
    </ligand>
</feature>
<feature type="binding site" evidence="1">
    <location>
        <position position="131"/>
    </location>
    <ligand>
        <name>ATP</name>
        <dbReference type="ChEBI" id="CHEBI:30616"/>
    </ligand>
</feature>
<dbReference type="SUPFAM" id="SSF55326">
    <property type="entry name" value="PurM N-terminal domain-like"/>
    <property type="match status" value="1"/>
</dbReference>
<dbReference type="GO" id="GO:0009030">
    <property type="term" value="F:thiamine-phosphate kinase activity"/>
    <property type="evidence" value="ECO:0007669"/>
    <property type="project" value="UniProtKB-UniRule"/>
</dbReference>
<dbReference type="GO" id="GO:0009229">
    <property type="term" value="P:thiamine diphosphate biosynthetic process"/>
    <property type="evidence" value="ECO:0007669"/>
    <property type="project" value="UniProtKB-UniRule"/>
</dbReference>
<gene>
    <name evidence="1 4" type="primary">thiL</name>
    <name evidence="4" type="ORF">HM1_0203</name>
</gene>
<keyword evidence="1" id="KW-0547">Nucleotide-binding</keyword>
<dbReference type="Proteomes" id="UP000008550">
    <property type="component" value="Chromosome"/>
</dbReference>
<keyword evidence="1" id="KW-0460">Magnesium</keyword>
<feature type="binding site" evidence="1">
    <location>
        <position position="101"/>
    </location>
    <ligand>
        <name>Mg(2+)</name>
        <dbReference type="ChEBI" id="CHEBI:18420"/>
        <label>4</label>
    </ligand>
</feature>
<feature type="binding site" evidence="1">
    <location>
        <position position="308"/>
    </location>
    <ligand>
        <name>substrate</name>
    </ligand>
</feature>
<dbReference type="PIRSF" id="PIRSF005303">
    <property type="entry name" value="Thiam_monoph_kin"/>
    <property type="match status" value="1"/>
</dbReference>
<evidence type="ECO:0000259" key="2">
    <source>
        <dbReference type="Pfam" id="PF00586"/>
    </source>
</evidence>
<feature type="binding site" evidence="1">
    <location>
        <position position="55"/>
    </location>
    <ligand>
        <name>Mg(2+)</name>
        <dbReference type="ChEBI" id="CHEBI:18420"/>
        <label>4</label>
    </ligand>
</feature>
<feature type="binding site" evidence="1">
    <location>
        <position position="101"/>
    </location>
    <ligand>
        <name>Mg(2+)</name>
        <dbReference type="ChEBI" id="CHEBI:18420"/>
        <label>3</label>
    </ligand>
</feature>
<dbReference type="InterPro" id="IPR006283">
    <property type="entry name" value="ThiL-like"/>
</dbReference>